<feature type="transmembrane region" description="Helical" evidence="1">
    <location>
        <begin position="161"/>
        <end position="178"/>
    </location>
</feature>
<dbReference type="EMBL" id="CP013200">
    <property type="protein sequence ID" value="ALO65859.1"/>
    <property type="molecule type" value="Genomic_DNA"/>
</dbReference>
<evidence type="ECO:0000256" key="1">
    <source>
        <dbReference type="SAM" id="Phobius"/>
    </source>
</evidence>
<feature type="transmembrane region" description="Helical" evidence="1">
    <location>
        <begin position="53"/>
        <end position="74"/>
    </location>
</feature>
<keyword evidence="1" id="KW-1133">Transmembrane helix</keyword>
<accession>A0A0S2LWI2</accession>
<feature type="transmembrane region" description="Helical" evidence="1">
    <location>
        <begin position="27"/>
        <end position="47"/>
    </location>
</feature>
<feature type="transmembrane region" description="Helical" evidence="1">
    <location>
        <begin position="94"/>
        <end position="110"/>
    </location>
</feature>
<organism evidence="2 3">
    <name type="scientific">Arthrobacter alpinus</name>
    <dbReference type="NCBI Taxonomy" id="656366"/>
    <lineage>
        <taxon>Bacteria</taxon>
        <taxon>Bacillati</taxon>
        <taxon>Actinomycetota</taxon>
        <taxon>Actinomycetes</taxon>
        <taxon>Micrococcales</taxon>
        <taxon>Micrococcaceae</taxon>
        <taxon>Arthrobacter</taxon>
    </lineage>
</organism>
<evidence type="ECO:0000313" key="2">
    <source>
        <dbReference type="EMBL" id="ALO65859.1"/>
    </source>
</evidence>
<keyword evidence="1" id="KW-0812">Transmembrane</keyword>
<dbReference type="Proteomes" id="UP000059574">
    <property type="component" value="Chromosome"/>
</dbReference>
<reference evidence="3" key="1">
    <citation type="submission" date="2015-11" db="EMBL/GenBank/DDBJ databases">
        <authorList>
            <person name="Kumar R."/>
            <person name="Singh D."/>
            <person name="Swarnkar M.K."/>
            <person name="Singh A.K."/>
            <person name="Kumar S."/>
        </authorList>
    </citation>
    <scope>NUCLEOTIDE SEQUENCE [LARGE SCALE GENOMIC DNA]</scope>
    <source>
        <strain evidence="3">ERGS4:06</strain>
    </source>
</reference>
<evidence type="ECO:0000313" key="3">
    <source>
        <dbReference type="Proteomes" id="UP000059574"/>
    </source>
</evidence>
<keyword evidence="1" id="KW-0472">Membrane</keyword>
<name>A0A0S2LWI2_9MICC</name>
<gene>
    <name evidence="2" type="ORF">AS189_04305</name>
</gene>
<proteinExistence type="predicted"/>
<reference evidence="2 3" key="2">
    <citation type="journal article" date="2016" name="J. Biotechnol.">
        <title>Complete genome sequence of Arthrobacter alpinus ERGS4:06, a yellow pigmented bacterium tolerant to cold and radiations isolated from Sikkim Himalaya.</title>
        <authorList>
            <person name="Kumar R."/>
            <person name="Singh D."/>
            <person name="Swarnkar M.K."/>
            <person name="Singh A.K."/>
            <person name="Kumar S."/>
        </authorList>
    </citation>
    <scope>NUCLEOTIDE SEQUENCE [LARGE SCALE GENOMIC DNA]</scope>
    <source>
        <strain evidence="2 3">ERGS4:06</strain>
    </source>
</reference>
<sequence>MKNHHTLRAEAAETAIAVQEAPAVSRLVFIAAGLGALLSALMLLLGAGDPATISAPVFFLTPLVPAICAALIWLPLSFTKGAGTEGAEARRQTISAAGVLVIVGAIFFFVEWSARFELSLFFALLLFAWGSRLKHTPLKWAALPYLAAAIALRVADFPGEAFILVALGVLTAAWPLAARRRSHSPENVIAP</sequence>
<dbReference type="OrthoDB" id="4947005at2"/>
<dbReference type="RefSeq" id="WP_062286488.1">
    <property type="nucleotide sequence ID" value="NZ_CP013200.1"/>
</dbReference>
<protein>
    <submittedName>
        <fullName evidence="2">Uncharacterized protein</fullName>
    </submittedName>
</protein>
<dbReference type="AlphaFoldDB" id="A0A0S2LWI2"/>